<feature type="domain" description="Polysaccharide export protein N-terminal" evidence="16">
    <location>
        <begin position="41"/>
        <end position="113"/>
    </location>
</feature>
<keyword evidence="10" id="KW-0626">Porin</keyword>
<keyword evidence="7 15" id="KW-0732">Signal</keyword>
<evidence type="ECO:0000256" key="6">
    <source>
        <dbReference type="ARBA" id="ARBA00022692"/>
    </source>
</evidence>
<keyword evidence="5" id="KW-0762">Sugar transport</keyword>
<evidence type="ECO:0000256" key="10">
    <source>
        <dbReference type="ARBA" id="ARBA00023114"/>
    </source>
</evidence>
<feature type="chain" id="PRO_5010374412" evidence="15">
    <location>
        <begin position="19"/>
        <end position="203"/>
    </location>
</feature>
<comment type="subcellular location">
    <subcellularLocation>
        <location evidence="1">Cell outer membrane</location>
        <topology evidence="1">Multi-pass membrane protein</topology>
    </subcellularLocation>
</comment>
<dbReference type="GO" id="GO:0046930">
    <property type="term" value="C:pore complex"/>
    <property type="evidence" value="ECO:0007669"/>
    <property type="project" value="UniProtKB-KW"/>
</dbReference>
<keyword evidence="6" id="KW-0812">Transmembrane</keyword>
<evidence type="ECO:0000256" key="9">
    <source>
        <dbReference type="ARBA" id="ARBA00023065"/>
    </source>
</evidence>
<dbReference type="OrthoDB" id="9815244at2"/>
<dbReference type="PANTHER" id="PTHR33619">
    <property type="entry name" value="POLYSACCHARIDE EXPORT PROTEIN GFCE-RELATED"/>
    <property type="match status" value="1"/>
</dbReference>
<evidence type="ECO:0000256" key="11">
    <source>
        <dbReference type="ARBA" id="ARBA00023136"/>
    </source>
</evidence>
<keyword evidence="3" id="KW-0813">Transport</keyword>
<evidence type="ECO:0000259" key="17">
    <source>
        <dbReference type="Pfam" id="PF22461"/>
    </source>
</evidence>
<evidence type="ECO:0000256" key="4">
    <source>
        <dbReference type="ARBA" id="ARBA00022452"/>
    </source>
</evidence>
<keyword evidence="8" id="KW-0625">Polysaccharide transport</keyword>
<keyword evidence="4" id="KW-1134">Transmembrane beta strand</keyword>
<evidence type="ECO:0000256" key="14">
    <source>
        <dbReference type="ARBA" id="ARBA00023288"/>
    </source>
</evidence>
<proteinExistence type="inferred from homology"/>
<dbReference type="InterPro" id="IPR049712">
    <property type="entry name" value="Poly_export"/>
</dbReference>
<feature type="domain" description="SLBB" evidence="17">
    <location>
        <begin position="119"/>
        <end position="198"/>
    </location>
</feature>
<gene>
    <name evidence="18" type="ORF">SAMN05444354_101446</name>
</gene>
<dbReference type="InterPro" id="IPR003715">
    <property type="entry name" value="Poly_export_N"/>
</dbReference>
<keyword evidence="13" id="KW-0998">Cell outer membrane</keyword>
<dbReference type="GO" id="GO:0009279">
    <property type="term" value="C:cell outer membrane"/>
    <property type="evidence" value="ECO:0007669"/>
    <property type="project" value="UniProtKB-SubCell"/>
</dbReference>
<keyword evidence="19" id="KW-1185">Reference proteome</keyword>
<evidence type="ECO:0000256" key="3">
    <source>
        <dbReference type="ARBA" id="ARBA00022448"/>
    </source>
</evidence>
<evidence type="ECO:0000256" key="7">
    <source>
        <dbReference type="ARBA" id="ARBA00022729"/>
    </source>
</evidence>
<dbReference type="Proteomes" id="UP000182719">
    <property type="component" value="Unassembled WGS sequence"/>
</dbReference>
<evidence type="ECO:0000313" key="18">
    <source>
        <dbReference type="EMBL" id="SEK38821.1"/>
    </source>
</evidence>
<evidence type="ECO:0000256" key="8">
    <source>
        <dbReference type="ARBA" id="ARBA00023047"/>
    </source>
</evidence>
<dbReference type="Gene3D" id="3.10.560.10">
    <property type="entry name" value="Outer membrane lipoprotein wza domain like"/>
    <property type="match status" value="1"/>
</dbReference>
<evidence type="ECO:0000259" key="16">
    <source>
        <dbReference type="Pfam" id="PF02563"/>
    </source>
</evidence>
<evidence type="ECO:0000313" key="19">
    <source>
        <dbReference type="Proteomes" id="UP000182719"/>
    </source>
</evidence>
<dbReference type="Pfam" id="PF22461">
    <property type="entry name" value="SLBB_2"/>
    <property type="match status" value="1"/>
</dbReference>
<dbReference type="RefSeq" id="WP_143101274.1">
    <property type="nucleotide sequence ID" value="NZ_FOAP01000001.1"/>
</dbReference>
<dbReference type="Pfam" id="PF02563">
    <property type="entry name" value="Poly_export"/>
    <property type="match status" value="1"/>
</dbReference>
<organism evidence="18 19">
    <name type="scientific">Stigmatella aurantiaca</name>
    <dbReference type="NCBI Taxonomy" id="41"/>
    <lineage>
        <taxon>Bacteria</taxon>
        <taxon>Pseudomonadati</taxon>
        <taxon>Myxococcota</taxon>
        <taxon>Myxococcia</taxon>
        <taxon>Myxococcales</taxon>
        <taxon>Cystobacterineae</taxon>
        <taxon>Archangiaceae</taxon>
        <taxon>Stigmatella</taxon>
    </lineage>
</organism>
<dbReference type="GO" id="GO:0006811">
    <property type="term" value="P:monoatomic ion transport"/>
    <property type="evidence" value="ECO:0007669"/>
    <property type="project" value="UniProtKB-KW"/>
</dbReference>
<reference evidence="19" key="1">
    <citation type="submission" date="2016-10" db="EMBL/GenBank/DDBJ databases">
        <authorList>
            <person name="Varghese N."/>
            <person name="Submissions S."/>
        </authorList>
    </citation>
    <scope>NUCLEOTIDE SEQUENCE [LARGE SCALE GENOMIC DNA]</scope>
    <source>
        <strain evidence="19">DSM 17044</strain>
    </source>
</reference>
<dbReference type="PROSITE" id="PS51257">
    <property type="entry name" value="PROKAR_LIPOPROTEIN"/>
    <property type="match status" value="1"/>
</dbReference>
<keyword evidence="9" id="KW-0406">Ion transport</keyword>
<dbReference type="InterPro" id="IPR054765">
    <property type="entry name" value="SLBB_dom"/>
</dbReference>
<keyword evidence="14" id="KW-0449">Lipoprotein</keyword>
<keyword evidence="12" id="KW-0564">Palmitate</keyword>
<feature type="signal peptide" evidence="15">
    <location>
        <begin position="1"/>
        <end position="18"/>
    </location>
</feature>
<evidence type="ECO:0000256" key="15">
    <source>
        <dbReference type="SAM" id="SignalP"/>
    </source>
</evidence>
<evidence type="ECO:0000256" key="5">
    <source>
        <dbReference type="ARBA" id="ARBA00022597"/>
    </source>
</evidence>
<name>A0A1H7GL52_STIAU</name>
<dbReference type="EMBL" id="FOAP01000001">
    <property type="protein sequence ID" value="SEK38821.1"/>
    <property type="molecule type" value="Genomic_DNA"/>
</dbReference>
<dbReference type="GO" id="GO:0015159">
    <property type="term" value="F:polysaccharide transmembrane transporter activity"/>
    <property type="evidence" value="ECO:0007669"/>
    <property type="project" value="InterPro"/>
</dbReference>
<comment type="similarity">
    <text evidence="2">Belongs to the BexD/CtrA/VexA family.</text>
</comment>
<keyword evidence="11" id="KW-0472">Membrane</keyword>
<evidence type="ECO:0000256" key="12">
    <source>
        <dbReference type="ARBA" id="ARBA00023139"/>
    </source>
</evidence>
<sequence length="203" mass="22128">MRLSPALLLPWMLTAALACRSAPRVPDLPLPTEQEARASASTSNTLGAGDVVEVRVFQEPDHSGIWLVSPEGTIDYPLCGKVELAGRTSSTAADALRGCLARYLRNPQVAVLIREYNSKKIFVFGEVQKPGTFPYDGEMNIIQAITLAGGFTKLAAKNSTNVTRLVDGQERKIRVPVEDIGVGREKNFLLQPGDIIFIPESFF</sequence>
<evidence type="ECO:0000256" key="2">
    <source>
        <dbReference type="ARBA" id="ARBA00009450"/>
    </source>
</evidence>
<accession>A0A1H7GL52</accession>
<dbReference type="AlphaFoldDB" id="A0A1H7GL52"/>
<dbReference type="GO" id="GO:0015288">
    <property type="term" value="F:porin activity"/>
    <property type="evidence" value="ECO:0007669"/>
    <property type="project" value="UniProtKB-KW"/>
</dbReference>
<protein>
    <submittedName>
        <fullName evidence="18">Polysaccharide export outer membrane protein</fullName>
    </submittedName>
</protein>
<evidence type="ECO:0000256" key="13">
    <source>
        <dbReference type="ARBA" id="ARBA00023237"/>
    </source>
</evidence>
<dbReference type="PANTHER" id="PTHR33619:SF3">
    <property type="entry name" value="POLYSACCHARIDE EXPORT PROTEIN GFCE-RELATED"/>
    <property type="match status" value="1"/>
</dbReference>
<evidence type="ECO:0000256" key="1">
    <source>
        <dbReference type="ARBA" id="ARBA00004571"/>
    </source>
</evidence>